<keyword evidence="10" id="KW-1185">Reference proteome</keyword>
<evidence type="ECO:0000256" key="4">
    <source>
        <dbReference type="ARBA" id="ARBA00022795"/>
    </source>
</evidence>
<evidence type="ECO:0000256" key="7">
    <source>
        <dbReference type="SAM" id="MobiDB-lite"/>
    </source>
</evidence>
<dbReference type="SUPFAM" id="SSF101498">
    <property type="entry name" value="Anti-sigma factor FlgM"/>
    <property type="match status" value="1"/>
</dbReference>
<dbReference type="Gene3D" id="6.10.140.30">
    <property type="entry name" value="Anti-sigma-28 factor FlgM"/>
    <property type="match status" value="1"/>
</dbReference>
<sequence>MKINGPNQSDFNPYHKQQLPKQTEVKQTMKKDQLEISNEAKQLHEDNRENNTRNAKIDRLKEMIESGEYKMNYDQTAQKLIDFFTGK</sequence>
<dbReference type="EMBL" id="FQXD01000006">
    <property type="protein sequence ID" value="SHH37318.1"/>
    <property type="molecule type" value="Genomic_DNA"/>
</dbReference>
<dbReference type="Proteomes" id="UP000184079">
    <property type="component" value="Unassembled WGS sequence"/>
</dbReference>
<dbReference type="InterPro" id="IPR007412">
    <property type="entry name" value="FlgM"/>
</dbReference>
<feature type="compositionally biased region" description="Polar residues" evidence="7">
    <location>
        <begin position="1"/>
        <end position="11"/>
    </location>
</feature>
<keyword evidence="9" id="KW-0969">Cilium</keyword>
<dbReference type="InterPro" id="IPR035890">
    <property type="entry name" value="Anti-sigma-28_factor_FlgM_sf"/>
</dbReference>
<evidence type="ECO:0000313" key="9">
    <source>
        <dbReference type="EMBL" id="SHH37318.1"/>
    </source>
</evidence>
<dbReference type="Pfam" id="PF04316">
    <property type="entry name" value="FlgM"/>
    <property type="match status" value="1"/>
</dbReference>
<keyword evidence="9" id="KW-0282">Flagellum</keyword>
<dbReference type="RefSeq" id="WP_073007623.1">
    <property type="nucleotide sequence ID" value="NZ_FQXD01000006.1"/>
</dbReference>
<dbReference type="NCBIfam" id="TIGR03824">
    <property type="entry name" value="FlgM_jcvi"/>
    <property type="match status" value="1"/>
</dbReference>
<dbReference type="OrthoDB" id="2991036at2"/>
<evidence type="ECO:0000256" key="1">
    <source>
        <dbReference type="ARBA" id="ARBA00005322"/>
    </source>
</evidence>
<comment type="similarity">
    <text evidence="1">Belongs to the FlgM family.</text>
</comment>
<evidence type="ECO:0000259" key="8">
    <source>
        <dbReference type="Pfam" id="PF04316"/>
    </source>
</evidence>
<dbReference type="GO" id="GO:0045892">
    <property type="term" value="P:negative regulation of DNA-templated transcription"/>
    <property type="evidence" value="ECO:0007669"/>
    <property type="project" value="InterPro"/>
</dbReference>
<proteinExistence type="inferred from homology"/>
<evidence type="ECO:0000256" key="2">
    <source>
        <dbReference type="ARBA" id="ARBA00017823"/>
    </source>
</evidence>
<name>A0A1M5SG99_9BACI</name>
<keyword evidence="3" id="KW-0678">Repressor</keyword>
<keyword evidence="5" id="KW-0805">Transcription regulation</keyword>
<gene>
    <name evidence="9" type="ORF">SAMN05421807_106164</name>
</gene>
<protein>
    <recommendedName>
        <fullName evidence="2">Negative regulator of flagellin synthesis</fullName>
    </recommendedName>
</protein>
<keyword evidence="6" id="KW-0804">Transcription</keyword>
<accession>A0A1M5SG99</accession>
<feature type="region of interest" description="Disordered" evidence="7">
    <location>
        <begin position="1"/>
        <end position="31"/>
    </location>
</feature>
<feature type="domain" description="Anti-sigma-28 factor FlgM C-terminal" evidence="8">
    <location>
        <begin position="32"/>
        <end position="82"/>
    </location>
</feature>
<keyword evidence="9" id="KW-0966">Cell projection</keyword>
<evidence type="ECO:0000256" key="6">
    <source>
        <dbReference type="ARBA" id="ARBA00023163"/>
    </source>
</evidence>
<evidence type="ECO:0000256" key="5">
    <source>
        <dbReference type="ARBA" id="ARBA00023015"/>
    </source>
</evidence>
<dbReference type="InterPro" id="IPR031316">
    <property type="entry name" value="FlgM_C"/>
</dbReference>
<evidence type="ECO:0000313" key="10">
    <source>
        <dbReference type="Proteomes" id="UP000184079"/>
    </source>
</evidence>
<dbReference type="GO" id="GO:0044781">
    <property type="term" value="P:bacterial-type flagellum organization"/>
    <property type="evidence" value="ECO:0007669"/>
    <property type="project" value="UniProtKB-KW"/>
</dbReference>
<keyword evidence="4" id="KW-1005">Bacterial flagellum biogenesis</keyword>
<reference evidence="10" key="1">
    <citation type="submission" date="2016-11" db="EMBL/GenBank/DDBJ databases">
        <authorList>
            <person name="Varghese N."/>
            <person name="Submissions S."/>
        </authorList>
    </citation>
    <scope>NUCLEOTIDE SEQUENCE [LARGE SCALE GENOMIC DNA]</scope>
    <source>
        <strain evidence="10">CGMCC 1.6496</strain>
    </source>
</reference>
<evidence type="ECO:0000256" key="3">
    <source>
        <dbReference type="ARBA" id="ARBA00022491"/>
    </source>
</evidence>
<organism evidence="9 10">
    <name type="scientific">Virgibacillus chiguensis</name>
    <dbReference type="NCBI Taxonomy" id="411959"/>
    <lineage>
        <taxon>Bacteria</taxon>
        <taxon>Bacillati</taxon>
        <taxon>Bacillota</taxon>
        <taxon>Bacilli</taxon>
        <taxon>Bacillales</taxon>
        <taxon>Bacillaceae</taxon>
        <taxon>Virgibacillus</taxon>
    </lineage>
</organism>
<dbReference type="AlphaFoldDB" id="A0A1M5SG99"/>